<dbReference type="PANTHER" id="PTHR48019">
    <property type="entry name" value="SERUM RESPONSE FACTOR HOMOLOG"/>
    <property type="match status" value="1"/>
</dbReference>
<dbReference type="PRINTS" id="PR00404">
    <property type="entry name" value="MADSDOMAIN"/>
</dbReference>
<gene>
    <name evidence="8" type="ORF">FH972_005713</name>
</gene>
<dbReference type="PROSITE" id="PS00350">
    <property type="entry name" value="MADS_BOX_1"/>
    <property type="match status" value="1"/>
</dbReference>
<dbReference type="Gene3D" id="3.40.1810.10">
    <property type="entry name" value="Transcription factor, MADS-box"/>
    <property type="match status" value="1"/>
</dbReference>
<dbReference type="FunFam" id="3.40.1810.10:FF:000007">
    <property type="entry name" value="Transcription factor, MADS-box"/>
    <property type="match status" value="1"/>
</dbReference>
<dbReference type="GO" id="GO:0000977">
    <property type="term" value="F:RNA polymerase II transcription regulatory region sequence-specific DNA binding"/>
    <property type="evidence" value="ECO:0007669"/>
    <property type="project" value="InterPro"/>
</dbReference>
<proteinExistence type="predicted"/>
<dbReference type="InterPro" id="IPR033896">
    <property type="entry name" value="MEF2-like_N"/>
</dbReference>
<keyword evidence="3" id="KW-0805">Transcription regulation</keyword>
<dbReference type="GO" id="GO:0046983">
    <property type="term" value="F:protein dimerization activity"/>
    <property type="evidence" value="ECO:0007669"/>
    <property type="project" value="InterPro"/>
</dbReference>
<evidence type="ECO:0000256" key="2">
    <source>
        <dbReference type="ARBA" id="ARBA00022782"/>
    </source>
</evidence>
<keyword evidence="6" id="KW-0539">Nucleus</keyword>
<evidence type="ECO:0000256" key="5">
    <source>
        <dbReference type="ARBA" id="ARBA00023163"/>
    </source>
</evidence>
<dbReference type="AlphaFoldDB" id="A0A5N6QQ30"/>
<dbReference type="GO" id="GO:0005634">
    <property type="term" value="C:nucleus"/>
    <property type="evidence" value="ECO:0007669"/>
    <property type="project" value="UniProtKB-SubCell"/>
</dbReference>
<feature type="domain" description="MADS-box" evidence="7">
    <location>
        <begin position="1"/>
        <end position="61"/>
    </location>
</feature>
<name>A0A5N6QQ30_9ROSI</name>
<dbReference type="InterPro" id="IPR002100">
    <property type="entry name" value="TF_MADSbox"/>
</dbReference>
<dbReference type="InterPro" id="IPR050142">
    <property type="entry name" value="MADS-box/MEF2_TF"/>
</dbReference>
<dbReference type="CDD" id="cd00265">
    <property type="entry name" value="MADS_MEF2_like"/>
    <property type="match status" value="1"/>
</dbReference>
<sequence length="158" mass="17981">MTRRKIQIKKIDNTTARQVTFSKRRRGLFKKARELSTLCDAEIAVIVFSSTGKLSDYASSSMQQVIGRRQNLHSKNLNKMVQPSLEAQIDNTCKTLSSNETLERTHGMRQMIGEVLQRLNVEELQKLEELLEVGLSRVLKTKVCLSMLSLFGGIIIER</sequence>
<protein>
    <recommendedName>
        <fullName evidence="7">MADS-box domain-containing protein</fullName>
    </recommendedName>
</protein>
<dbReference type="GO" id="GO:0030154">
    <property type="term" value="P:cell differentiation"/>
    <property type="evidence" value="ECO:0007669"/>
    <property type="project" value="UniProtKB-KW"/>
</dbReference>
<keyword evidence="4" id="KW-0238">DNA-binding</keyword>
<dbReference type="PROSITE" id="PS50066">
    <property type="entry name" value="MADS_BOX_2"/>
    <property type="match status" value="1"/>
</dbReference>
<evidence type="ECO:0000259" key="7">
    <source>
        <dbReference type="PROSITE" id="PS50066"/>
    </source>
</evidence>
<dbReference type="GO" id="GO:0045944">
    <property type="term" value="P:positive regulation of transcription by RNA polymerase II"/>
    <property type="evidence" value="ECO:0007669"/>
    <property type="project" value="InterPro"/>
</dbReference>
<dbReference type="Pfam" id="PF01486">
    <property type="entry name" value="K-box"/>
    <property type="match status" value="1"/>
</dbReference>
<evidence type="ECO:0000313" key="8">
    <source>
        <dbReference type="EMBL" id="KAE8009265.1"/>
    </source>
</evidence>
<evidence type="ECO:0000256" key="1">
    <source>
        <dbReference type="ARBA" id="ARBA00004123"/>
    </source>
</evidence>
<evidence type="ECO:0000256" key="4">
    <source>
        <dbReference type="ARBA" id="ARBA00023125"/>
    </source>
</evidence>
<dbReference type="GO" id="GO:0003700">
    <property type="term" value="F:DNA-binding transcription factor activity"/>
    <property type="evidence" value="ECO:0007669"/>
    <property type="project" value="InterPro"/>
</dbReference>
<reference evidence="8 9" key="1">
    <citation type="submission" date="2019-06" db="EMBL/GenBank/DDBJ databases">
        <title>A chromosomal-level reference genome of Carpinus fangiana (Coryloideae, Betulaceae).</title>
        <authorList>
            <person name="Yang X."/>
            <person name="Wang Z."/>
            <person name="Zhang L."/>
            <person name="Hao G."/>
            <person name="Liu J."/>
            <person name="Yang Y."/>
        </authorList>
    </citation>
    <scope>NUCLEOTIDE SEQUENCE [LARGE SCALE GENOMIC DNA]</scope>
    <source>
        <strain evidence="8">Cfa_2016G</strain>
        <tissue evidence="8">Leaf</tissue>
    </source>
</reference>
<evidence type="ECO:0000256" key="6">
    <source>
        <dbReference type="ARBA" id="ARBA00023242"/>
    </source>
</evidence>
<dbReference type="EMBL" id="CM017322">
    <property type="protein sequence ID" value="KAE8009265.1"/>
    <property type="molecule type" value="Genomic_DNA"/>
</dbReference>
<dbReference type="Proteomes" id="UP000327013">
    <property type="component" value="Chromosome 2"/>
</dbReference>
<keyword evidence="9" id="KW-1185">Reference proteome</keyword>
<keyword evidence="5" id="KW-0804">Transcription</keyword>
<dbReference type="InterPro" id="IPR002487">
    <property type="entry name" value="TF_Kbox"/>
</dbReference>
<evidence type="ECO:0000256" key="3">
    <source>
        <dbReference type="ARBA" id="ARBA00023015"/>
    </source>
</evidence>
<accession>A0A5N6QQ30</accession>
<comment type="subcellular location">
    <subcellularLocation>
        <location evidence="1">Nucleus</location>
    </subcellularLocation>
</comment>
<organism evidence="8 9">
    <name type="scientific">Carpinus fangiana</name>
    <dbReference type="NCBI Taxonomy" id="176857"/>
    <lineage>
        <taxon>Eukaryota</taxon>
        <taxon>Viridiplantae</taxon>
        <taxon>Streptophyta</taxon>
        <taxon>Embryophyta</taxon>
        <taxon>Tracheophyta</taxon>
        <taxon>Spermatophyta</taxon>
        <taxon>Magnoliopsida</taxon>
        <taxon>eudicotyledons</taxon>
        <taxon>Gunneridae</taxon>
        <taxon>Pentapetalae</taxon>
        <taxon>rosids</taxon>
        <taxon>fabids</taxon>
        <taxon>Fagales</taxon>
        <taxon>Betulaceae</taxon>
        <taxon>Carpinus</taxon>
    </lineage>
</organism>
<dbReference type="OrthoDB" id="1898716at2759"/>
<dbReference type="SUPFAM" id="SSF55455">
    <property type="entry name" value="SRF-like"/>
    <property type="match status" value="1"/>
</dbReference>
<evidence type="ECO:0000313" key="9">
    <source>
        <dbReference type="Proteomes" id="UP000327013"/>
    </source>
</evidence>
<dbReference type="Pfam" id="PF00319">
    <property type="entry name" value="SRF-TF"/>
    <property type="match status" value="1"/>
</dbReference>
<keyword evidence="2" id="KW-0221">Differentiation</keyword>
<dbReference type="SMART" id="SM00432">
    <property type="entry name" value="MADS"/>
    <property type="match status" value="1"/>
</dbReference>
<dbReference type="InterPro" id="IPR036879">
    <property type="entry name" value="TF_MADSbox_sf"/>
</dbReference>